<reference evidence="1" key="1">
    <citation type="submission" date="2022-01" db="EMBL/GenBank/DDBJ databases">
        <authorList>
            <person name="Jo J.-H."/>
            <person name="Im W.-T."/>
        </authorList>
    </citation>
    <scope>NUCLEOTIDE SEQUENCE</scope>
    <source>
        <strain evidence="1">NA20</strain>
    </source>
</reference>
<sequence length="304" mass="34053">MQTTSHILMIRPVSFVYNEQTAVNNAFQSATDETSQVQEKALAEFDTFVSVLRSNGVDVTVVQDTAEPHTPDSIFPNNWVSFHSNGTVMLYPMFAANRRAERKPHVLDIVAEKFQIGQTIDLTGFENEDIFLEGTGSMVLDRDRQIAYACISPRTNEKVLGEFCRKMNYTPVLFTSTDGNGQEIYHTNVMMCVADGYVVICLESIASPTEQQHVSDTILRSGKEIIPISLKQMNHFAGNMLQVESRDGEKLLVMSTQAYESLSEEQIERLRSFNRIVHSAINTIETNGGGSARCMMAEIYLKAK</sequence>
<accession>A0ABS9KR20</accession>
<evidence type="ECO:0000313" key="1">
    <source>
        <dbReference type="EMBL" id="MCG2614754.1"/>
    </source>
</evidence>
<dbReference type="PIRSF" id="PIRSF028188">
    <property type="entry name" value="Amdntrnsf_FN0238"/>
    <property type="match status" value="1"/>
</dbReference>
<keyword evidence="2" id="KW-1185">Reference proteome</keyword>
<protein>
    <submittedName>
        <fullName evidence="1">Arginine deiminase-related protein</fullName>
    </submittedName>
</protein>
<name>A0ABS9KR20_9BACT</name>
<comment type="caution">
    <text evidence="1">The sequence shown here is derived from an EMBL/GenBank/DDBJ whole genome shotgun (WGS) entry which is preliminary data.</text>
</comment>
<dbReference type="Gene3D" id="3.75.10.10">
    <property type="entry name" value="L-arginine/glycine Amidinotransferase, Chain A"/>
    <property type="match status" value="1"/>
</dbReference>
<dbReference type="EMBL" id="JAKLTR010000006">
    <property type="protein sequence ID" value="MCG2614754.1"/>
    <property type="molecule type" value="Genomic_DNA"/>
</dbReference>
<dbReference type="NCBIfam" id="NF046062">
    <property type="entry name" value="citrull_CtlX"/>
    <property type="match status" value="1"/>
</dbReference>
<proteinExistence type="predicted"/>
<dbReference type="Proteomes" id="UP001165367">
    <property type="component" value="Unassembled WGS sequence"/>
</dbReference>
<dbReference type="Pfam" id="PF19420">
    <property type="entry name" value="DDAH_eukar"/>
    <property type="match status" value="1"/>
</dbReference>
<gene>
    <name evidence="1" type="ORF">LZZ85_10700</name>
</gene>
<dbReference type="InterPro" id="IPR014541">
    <property type="entry name" value="Amdntrnsf_FN0238"/>
</dbReference>
<dbReference type="RefSeq" id="WP_237871478.1">
    <property type="nucleotide sequence ID" value="NZ_JAKLTR010000006.1"/>
</dbReference>
<dbReference type="PANTHER" id="PTHR43224">
    <property type="entry name" value="AMIDINOTRANSFERASE"/>
    <property type="match status" value="1"/>
</dbReference>
<organism evidence="1 2">
    <name type="scientific">Terrimonas ginsenosidimutans</name>
    <dbReference type="NCBI Taxonomy" id="2908004"/>
    <lineage>
        <taxon>Bacteria</taxon>
        <taxon>Pseudomonadati</taxon>
        <taxon>Bacteroidota</taxon>
        <taxon>Chitinophagia</taxon>
        <taxon>Chitinophagales</taxon>
        <taxon>Chitinophagaceae</taxon>
        <taxon>Terrimonas</taxon>
    </lineage>
</organism>
<dbReference type="PANTHER" id="PTHR43224:SF1">
    <property type="entry name" value="AMIDINOTRANSFERASE"/>
    <property type="match status" value="1"/>
</dbReference>
<evidence type="ECO:0000313" key="2">
    <source>
        <dbReference type="Proteomes" id="UP001165367"/>
    </source>
</evidence>
<dbReference type="SUPFAM" id="SSF55909">
    <property type="entry name" value="Pentein"/>
    <property type="match status" value="1"/>
</dbReference>